<organism evidence="2 3">
    <name type="scientific">Colletotrichum spaethianum</name>
    <dbReference type="NCBI Taxonomy" id="700344"/>
    <lineage>
        <taxon>Eukaryota</taxon>
        <taxon>Fungi</taxon>
        <taxon>Dikarya</taxon>
        <taxon>Ascomycota</taxon>
        <taxon>Pezizomycotina</taxon>
        <taxon>Sordariomycetes</taxon>
        <taxon>Hypocreomycetidae</taxon>
        <taxon>Glomerellales</taxon>
        <taxon>Glomerellaceae</taxon>
        <taxon>Colletotrichum</taxon>
        <taxon>Colletotrichum spaethianum species complex</taxon>
    </lineage>
</organism>
<gene>
    <name evidence="2" type="ORF">ColSpa_11243</name>
</gene>
<dbReference type="EMBL" id="BQXU01000044">
    <property type="protein sequence ID" value="GKT51062.1"/>
    <property type="molecule type" value="Genomic_DNA"/>
</dbReference>
<feature type="region of interest" description="Disordered" evidence="1">
    <location>
        <begin position="70"/>
        <end position="89"/>
    </location>
</feature>
<proteinExistence type="predicted"/>
<comment type="caution">
    <text evidence="2">The sequence shown here is derived from an EMBL/GenBank/DDBJ whole genome shotgun (WGS) entry which is preliminary data.</text>
</comment>
<dbReference type="AlphaFoldDB" id="A0AA37URM6"/>
<dbReference type="Proteomes" id="UP001055115">
    <property type="component" value="Unassembled WGS sequence"/>
</dbReference>
<evidence type="ECO:0000313" key="2">
    <source>
        <dbReference type="EMBL" id="GKT51062.1"/>
    </source>
</evidence>
<accession>A0AA37URM6</accession>
<sequence>MDNDPVPSPTPADLHAGIKLTCQHIFHCLLKLHRPLCALKTTSPHQDFMMDTKLSFTAWMLETAVEAGYGASPPSPGPTPKASWTPTASPPSVDVDVAAAVAVADWHFACEASFLNLSASLASRPAAAVNNYFKSRSKQQSDRRFAALRSSMLDVDDTSLYSNNQHPNGQGH</sequence>
<dbReference type="RefSeq" id="XP_049133412.1">
    <property type="nucleotide sequence ID" value="XM_049277455.1"/>
</dbReference>
<keyword evidence="3" id="KW-1185">Reference proteome</keyword>
<evidence type="ECO:0000256" key="1">
    <source>
        <dbReference type="SAM" id="MobiDB-lite"/>
    </source>
</evidence>
<protein>
    <submittedName>
        <fullName evidence="2">Uncharacterized protein</fullName>
    </submittedName>
</protein>
<name>A0AA37URM6_9PEZI</name>
<reference evidence="2 3" key="1">
    <citation type="submission" date="2022-03" db="EMBL/GenBank/DDBJ databases">
        <title>Genome data of Colletotrichum spp.</title>
        <authorList>
            <person name="Utami Y.D."/>
            <person name="Hiruma K."/>
        </authorList>
    </citation>
    <scope>NUCLEOTIDE SEQUENCE [LARGE SCALE GENOMIC DNA]</scope>
    <source>
        <strain evidence="2 3">MAFF 239500</strain>
    </source>
</reference>
<evidence type="ECO:0000313" key="3">
    <source>
        <dbReference type="Proteomes" id="UP001055115"/>
    </source>
</evidence>
<dbReference type="GeneID" id="73332045"/>